<reference evidence="1 2" key="1">
    <citation type="submission" date="2023-08" db="EMBL/GenBank/DDBJ databases">
        <title>A Necator americanus chromosomal reference genome.</title>
        <authorList>
            <person name="Ilik V."/>
            <person name="Petrzelkova K.J."/>
            <person name="Pardy F."/>
            <person name="Fuh T."/>
            <person name="Niatou-Singa F.S."/>
            <person name="Gouil Q."/>
            <person name="Baker L."/>
            <person name="Ritchie M.E."/>
            <person name="Jex A.R."/>
            <person name="Gazzola D."/>
            <person name="Li H."/>
            <person name="Toshio Fujiwara R."/>
            <person name="Zhan B."/>
            <person name="Aroian R.V."/>
            <person name="Pafco B."/>
            <person name="Schwarz E.M."/>
        </authorList>
    </citation>
    <scope>NUCLEOTIDE SEQUENCE [LARGE SCALE GENOMIC DNA]</scope>
    <source>
        <strain evidence="1 2">Aroian</strain>
        <tissue evidence="1">Whole animal</tissue>
    </source>
</reference>
<accession>A0ABR1DR26</accession>
<dbReference type="EMBL" id="JAVFWL010000004">
    <property type="protein sequence ID" value="KAK6752897.1"/>
    <property type="molecule type" value="Genomic_DNA"/>
</dbReference>
<gene>
    <name evidence="1" type="primary">Necator_chrIV.g17273</name>
    <name evidence="1" type="ORF">RB195_003975</name>
</gene>
<keyword evidence="2" id="KW-1185">Reference proteome</keyword>
<evidence type="ECO:0000313" key="2">
    <source>
        <dbReference type="Proteomes" id="UP001303046"/>
    </source>
</evidence>
<organism evidence="1 2">
    <name type="scientific">Necator americanus</name>
    <name type="common">Human hookworm</name>
    <dbReference type="NCBI Taxonomy" id="51031"/>
    <lineage>
        <taxon>Eukaryota</taxon>
        <taxon>Metazoa</taxon>
        <taxon>Ecdysozoa</taxon>
        <taxon>Nematoda</taxon>
        <taxon>Chromadorea</taxon>
        <taxon>Rhabditida</taxon>
        <taxon>Rhabditina</taxon>
        <taxon>Rhabditomorpha</taxon>
        <taxon>Strongyloidea</taxon>
        <taxon>Ancylostomatidae</taxon>
        <taxon>Bunostominae</taxon>
        <taxon>Necator</taxon>
    </lineage>
</organism>
<proteinExistence type="predicted"/>
<name>A0ABR1DR26_NECAM</name>
<sequence>MAAGERRSNHRLLRTSLILDQGDTCAFHHGDCFRLCACNARTVFTDTDPHVLGMKNVYCENGGVQLETARL</sequence>
<comment type="caution">
    <text evidence="1">The sequence shown here is derived from an EMBL/GenBank/DDBJ whole genome shotgun (WGS) entry which is preliminary data.</text>
</comment>
<dbReference type="Proteomes" id="UP001303046">
    <property type="component" value="Unassembled WGS sequence"/>
</dbReference>
<evidence type="ECO:0000313" key="1">
    <source>
        <dbReference type="EMBL" id="KAK6752897.1"/>
    </source>
</evidence>
<protein>
    <submittedName>
        <fullName evidence="1">Uncharacterized protein</fullName>
    </submittedName>
</protein>